<dbReference type="GO" id="GO:0000785">
    <property type="term" value="C:chromatin"/>
    <property type="evidence" value="ECO:0007669"/>
    <property type="project" value="TreeGrafter"/>
</dbReference>
<feature type="non-terminal residue" evidence="7">
    <location>
        <position position="57"/>
    </location>
</feature>
<evidence type="ECO:0000256" key="2">
    <source>
        <dbReference type="ARBA" id="ARBA00022737"/>
    </source>
</evidence>
<dbReference type="Proteomes" id="UP000271241">
    <property type="component" value="Unassembled WGS sequence"/>
</dbReference>
<gene>
    <name evidence="7" type="ORF">THASP1DRAFT_3688</name>
</gene>
<dbReference type="PROSITE" id="PS00028">
    <property type="entry name" value="ZINC_FINGER_C2H2_1"/>
    <property type="match status" value="1"/>
</dbReference>
<dbReference type="AlphaFoldDB" id="A0A4P9XR74"/>
<keyword evidence="8" id="KW-1185">Reference proteome</keyword>
<name>A0A4P9XR74_9FUNG</name>
<dbReference type="OrthoDB" id="6365676at2759"/>
<dbReference type="SMART" id="SM00355">
    <property type="entry name" value="ZnF_C2H2"/>
    <property type="match status" value="2"/>
</dbReference>
<proteinExistence type="predicted"/>
<evidence type="ECO:0000256" key="3">
    <source>
        <dbReference type="ARBA" id="ARBA00022771"/>
    </source>
</evidence>
<dbReference type="SUPFAM" id="SSF57667">
    <property type="entry name" value="beta-beta-alpha zinc fingers"/>
    <property type="match status" value="1"/>
</dbReference>
<keyword evidence="2" id="KW-0677">Repeat</keyword>
<evidence type="ECO:0000313" key="8">
    <source>
        <dbReference type="Proteomes" id="UP000271241"/>
    </source>
</evidence>
<dbReference type="InterPro" id="IPR036236">
    <property type="entry name" value="Znf_C2H2_sf"/>
</dbReference>
<dbReference type="GO" id="GO:0031519">
    <property type="term" value="C:PcG protein complex"/>
    <property type="evidence" value="ECO:0007669"/>
    <property type="project" value="TreeGrafter"/>
</dbReference>
<keyword evidence="1" id="KW-0479">Metal-binding</keyword>
<keyword evidence="4" id="KW-0862">Zinc</keyword>
<dbReference type="InterPro" id="IPR013087">
    <property type="entry name" value="Znf_C2H2_type"/>
</dbReference>
<dbReference type="PANTHER" id="PTHR14003:SF19">
    <property type="entry name" value="YY2 TRANSCRIPTION FACTOR"/>
    <property type="match status" value="1"/>
</dbReference>
<dbReference type="GO" id="GO:0008270">
    <property type="term" value="F:zinc ion binding"/>
    <property type="evidence" value="ECO:0007669"/>
    <property type="project" value="UniProtKB-KW"/>
</dbReference>
<evidence type="ECO:0000256" key="1">
    <source>
        <dbReference type="ARBA" id="ARBA00022723"/>
    </source>
</evidence>
<dbReference type="FunFam" id="3.30.160.60:FF:000007">
    <property type="entry name" value="Basic krueppel-like factor 3"/>
    <property type="match status" value="1"/>
</dbReference>
<sequence length="57" mass="6537">HGSQRRFDCSEPGCGKSFKRHEHLKRHQRTHTGERPYVCAVDGCNKGFARSDNLAMH</sequence>
<protein>
    <recommendedName>
        <fullName evidence="6">C2H2-type domain-containing protein</fullName>
    </recommendedName>
</protein>
<evidence type="ECO:0000256" key="5">
    <source>
        <dbReference type="PROSITE-ProRule" id="PRU00042"/>
    </source>
</evidence>
<accession>A0A4P9XR74</accession>
<evidence type="ECO:0000313" key="7">
    <source>
        <dbReference type="EMBL" id="RKP08422.1"/>
    </source>
</evidence>
<feature type="domain" description="C2H2-type" evidence="6">
    <location>
        <begin position="37"/>
        <end position="57"/>
    </location>
</feature>
<dbReference type="Pfam" id="PF00096">
    <property type="entry name" value="zf-C2H2"/>
    <property type="match status" value="2"/>
</dbReference>
<dbReference type="GO" id="GO:0000978">
    <property type="term" value="F:RNA polymerase II cis-regulatory region sequence-specific DNA binding"/>
    <property type="evidence" value="ECO:0007669"/>
    <property type="project" value="TreeGrafter"/>
</dbReference>
<evidence type="ECO:0000259" key="6">
    <source>
        <dbReference type="PROSITE" id="PS50157"/>
    </source>
</evidence>
<feature type="non-terminal residue" evidence="7">
    <location>
        <position position="1"/>
    </location>
</feature>
<feature type="domain" description="C2H2-type" evidence="6">
    <location>
        <begin position="7"/>
        <end position="36"/>
    </location>
</feature>
<organism evidence="7 8">
    <name type="scientific">Thamnocephalis sphaerospora</name>
    <dbReference type="NCBI Taxonomy" id="78915"/>
    <lineage>
        <taxon>Eukaryota</taxon>
        <taxon>Fungi</taxon>
        <taxon>Fungi incertae sedis</taxon>
        <taxon>Zoopagomycota</taxon>
        <taxon>Zoopagomycotina</taxon>
        <taxon>Zoopagomycetes</taxon>
        <taxon>Zoopagales</taxon>
        <taxon>Sigmoideomycetaceae</taxon>
        <taxon>Thamnocephalis</taxon>
    </lineage>
</organism>
<dbReference type="GO" id="GO:0000981">
    <property type="term" value="F:DNA-binding transcription factor activity, RNA polymerase II-specific"/>
    <property type="evidence" value="ECO:0007669"/>
    <property type="project" value="TreeGrafter"/>
</dbReference>
<dbReference type="STRING" id="78915.A0A4P9XR74"/>
<dbReference type="PROSITE" id="PS50157">
    <property type="entry name" value="ZINC_FINGER_C2H2_2"/>
    <property type="match status" value="2"/>
</dbReference>
<dbReference type="EMBL" id="KZ992604">
    <property type="protein sequence ID" value="RKP08422.1"/>
    <property type="molecule type" value="Genomic_DNA"/>
</dbReference>
<reference evidence="8" key="1">
    <citation type="journal article" date="2018" name="Nat. Microbiol.">
        <title>Leveraging single-cell genomics to expand the fungal tree of life.</title>
        <authorList>
            <person name="Ahrendt S.R."/>
            <person name="Quandt C.A."/>
            <person name="Ciobanu D."/>
            <person name="Clum A."/>
            <person name="Salamov A."/>
            <person name="Andreopoulos B."/>
            <person name="Cheng J.F."/>
            <person name="Woyke T."/>
            <person name="Pelin A."/>
            <person name="Henrissat B."/>
            <person name="Reynolds N.K."/>
            <person name="Benny G.L."/>
            <person name="Smith M.E."/>
            <person name="James T.Y."/>
            <person name="Grigoriev I.V."/>
        </authorList>
    </citation>
    <scope>NUCLEOTIDE SEQUENCE [LARGE SCALE GENOMIC DNA]</scope>
    <source>
        <strain evidence="8">RSA 1356</strain>
    </source>
</reference>
<keyword evidence="3 5" id="KW-0863">Zinc-finger</keyword>
<evidence type="ECO:0000256" key="4">
    <source>
        <dbReference type="ARBA" id="ARBA00022833"/>
    </source>
</evidence>
<dbReference type="PANTHER" id="PTHR14003">
    <property type="entry name" value="TRANSCRIPTIONAL REPRESSOR PROTEIN YY"/>
    <property type="match status" value="1"/>
</dbReference>
<dbReference type="Gene3D" id="3.30.160.60">
    <property type="entry name" value="Classic Zinc Finger"/>
    <property type="match status" value="2"/>
</dbReference>
<dbReference type="GO" id="GO:0005667">
    <property type="term" value="C:transcription regulator complex"/>
    <property type="evidence" value="ECO:0007669"/>
    <property type="project" value="TreeGrafter"/>
</dbReference>